<dbReference type="SUPFAM" id="SSF47413">
    <property type="entry name" value="lambda repressor-like DNA-binding domains"/>
    <property type="match status" value="1"/>
</dbReference>
<dbReference type="Proteomes" id="UP001515683">
    <property type="component" value="Unassembled WGS sequence"/>
</dbReference>
<protein>
    <submittedName>
        <fullName evidence="1">Helix-turn-helix domain-containing protein</fullName>
    </submittedName>
</protein>
<dbReference type="InterPro" id="IPR031856">
    <property type="entry name" value="YdaS_toxin-like"/>
</dbReference>
<gene>
    <name evidence="1" type="ORF">F3J40_03090</name>
</gene>
<dbReference type="Gene3D" id="1.10.260.40">
    <property type="entry name" value="lambda repressor-like DNA-binding domains"/>
    <property type="match status" value="1"/>
</dbReference>
<dbReference type="Pfam" id="PF15943">
    <property type="entry name" value="YdaS_toxin"/>
    <property type="match status" value="1"/>
</dbReference>
<reference evidence="1 2" key="1">
    <citation type="journal article" date="2019" name="bioRxiv">
        <title>Bacteria contribute to plant secondary compound degradation in a generalist herbivore system.</title>
        <authorList>
            <person name="Francoeur C.B."/>
            <person name="Khadempour L."/>
            <person name="Moreira-Soto R.D."/>
            <person name="Gotting K."/>
            <person name="Book A.J."/>
            <person name="Pinto-Tomas A.A."/>
            <person name="Keefover-Ring K."/>
            <person name="Currie C.R."/>
        </authorList>
    </citation>
    <scope>NUCLEOTIDE SEQUENCE [LARGE SCALE GENOMIC DNA]</scope>
    <source>
        <strain evidence="1">Acro-835</strain>
    </source>
</reference>
<keyword evidence="2" id="KW-1185">Reference proteome</keyword>
<proteinExistence type="predicted"/>
<sequence>MMNLAIKKAIRIAGSQSKLARLVGVDQSAVHKWLFGGGIRAKHIPALSKATGGQISTDEILASLNADSASDKSNSHAA</sequence>
<dbReference type="EMBL" id="VWXF01000001">
    <property type="protein sequence ID" value="NIF20604.1"/>
    <property type="molecule type" value="Genomic_DNA"/>
</dbReference>
<organism evidence="1 2">
    <name type="scientific">Candidatus Pantoea multigeneris</name>
    <dbReference type="NCBI Taxonomy" id="2608357"/>
    <lineage>
        <taxon>Bacteria</taxon>
        <taxon>Pseudomonadati</taxon>
        <taxon>Pseudomonadota</taxon>
        <taxon>Gammaproteobacteria</taxon>
        <taxon>Enterobacterales</taxon>
        <taxon>Erwiniaceae</taxon>
        <taxon>Pantoea</taxon>
    </lineage>
</organism>
<evidence type="ECO:0000313" key="2">
    <source>
        <dbReference type="Proteomes" id="UP001515683"/>
    </source>
</evidence>
<name>A0ABX0RA76_9GAMM</name>
<comment type="caution">
    <text evidence="1">The sequence shown here is derived from an EMBL/GenBank/DDBJ whole genome shotgun (WGS) entry which is preliminary data.</text>
</comment>
<evidence type="ECO:0000313" key="1">
    <source>
        <dbReference type="EMBL" id="NIF20604.1"/>
    </source>
</evidence>
<accession>A0ABX0RA76</accession>
<dbReference type="InterPro" id="IPR010982">
    <property type="entry name" value="Lambda_DNA-bd_dom_sf"/>
</dbReference>